<dbReference type="PANTHER" id="PTHR42855:SF2">
    <property type="entry name" value="DRUG RESISTANCE ABC TRANSPORTER,ATP-BINDING PROTEIN"/>
    <property type="match status" value="1"/>
</dbReference>
<dbReference type="InterPro" id="IPR027417">
    <property type="entry name" value="P-loop_NTPase"/>
</dbReference>
<dbReference type="Pfam" id="PF00005">
    <property type="entry name" value="ABC_tran"/>
    <property type="match status" value="2"/>
</dbReference>
<dbReference type="PANTHER" id="PTHR42855">
    <property type="entry name" value="ABC TRANSPORTER ATP-BINDING SUBUNIT"/>
    <property type="match status" value="1"/>
</dbReference>
<keyword evidence="3" id="KW-0175">Coiled coil</keyword>
<keyword evidence="1" id="KW-0547">Nucleotide-binding</keyword>
<proteinExistence type="predicted"/>
<dbReference type="Gene3D" id="3.40.50.300">
    <property type="entry name" value="P-loop containing nucleotide triphosphate hydrolases"/>
    <property type="match status" value="2"/>
</dbReference>
<dbReference type="InterPro" id="IPR003439">
    <property type="entry name" value="ABC_transporter-like_ATP-bd"/>
</dbReference>
<dbReference type="RefSeq" id="WP_382774846.1">
    <property type="nucleotide sequence ID" value="NZ_JBHXKZ010000016.1"/>
</dbReference>
<evidence type="ECO:0000313" key="7">
    <source>
        <dbReference type="Proteomes" id="UP001598352"/>
    </source>
</evidence>
<comment type="caution">
    <text evidence="6">The sequence shown here is derived from an EMBL/GenBank/DDBJ whole genome shotgun (WGS) entry which is preliminary data.</text>
</comment>
<dbReference type="SUPFAM" id="SSF52540">
    <property type="entry name" value="P-loop containing nucleoside triphosphate hydrolases"/>
    <property type="match status" value="2"/>
</dbReference>
<dbReference type="EMBL" id="JBHXKZ010000016">
    <property type="protein sequence ID" value="MFD4824912.1"/>
    <property type="molecule type" value="Genomic_DNA"/>
</dbReference>
<feature type="coiled-coil region" evidence="3">
    <location>
        <begin position="86"/>
        <end position="113"/>
    </location>
</feature>
<gene>
    <name evidence="6" type="primary">abc-f</name>
    <name evidence="6" type="ORF">ACFWOQ_20265</name>
</gene>
<protein>
    <submittedName>
        <fullName evidence="6">Ribosomal protection-like ABC-F family protein</fullName>
    </submittedName>
</protein>
<feature type="domain" description="ABC transporter" evidence="5">
    <location>
        <begin position="10"/>
        <end position="267"/>
    </location>
</feature>
<evidence type="ECO:0000259" key="5">
    <source>
        <dbReference type="PROSITE" id="PS50893"/>
    </source>
</evidence>
<name>A0ABW6F854_9ACTN</name>
<evidence type="ECO:0000313" key="6">
    <source>
        <dbReference type="EMBL" id="MFD4824912.1"/>
    </source>
</evidence>
<dbReference type="InterPro" id="IPR051309">
    <property type="entry name" value="ABCF_ATPase"/>
</dbReference>
<dbReference type="PROSITE" id="PS00211">
    <property type="entry name" value="ABC_TRANSPORTER_1"/>
    <property type="match status" value="2"/>
</dbReference>
<feature type="domain" description="ABC transporter" evidence="5">
    <location>
        <begin position="364"/>
        <end position="563"/>
    </location>
</feature>
<reference evidence="6 7" key="1">
    <citation type="submission" date="2024-09" db="EMBL/GenBank/DDBJ databases">
        <title>The Natural Products Discovery Center: Release of the First 8490 Sequenced Strains for Exploring Actinobacteria Biosynthetic Diversity.</title>
        <authorList>
            <person name="Kalkreuter E."/>
            <person name="Kautsar S.A."/>
            <person name="Yang D."/>
            <person name="Bader C.D."/>
            <person name="Teijaro C.N."/>
            <person name="Fluegel L."/>
            <person name="Davis C.M."/>
            <person name="Simpson J.R."/>
            <person name="Lauterbach L."/>
            <person name="Steele A.D."/>
            <person name="Gui C."/>
            <person name="Meng S."/>
            <person name="Li G."/>
            <person name="Viehrig K."/>
            <person name="Ye F."/>
            <person name="Su P."/>
            <person name="Kiefer A.F."/>
            <person name="Nichols A."/>
            <person name="Cepeda A.J."/>
            <person name="Yan W."/>
            <person name="Fan B."/>
            <person name="Jiang Y."/>
            <person name="Adhikari A."/>
            <person name="Zheng C.-J."/>
            <person name="Schuster L."/>
            <person name="Cowan T.M."/>
            <person name="Smanski M.J."/>
            <person name="Chevrette M.G."/>
            <person name="De Carvalho L.P.S."/>
            <person name="Shen B."/>
        </authorList>
    </citation>
    <scope>NUCLEOTIDE SEQUENCE [LARGE SCALE GENOMIC DNA]</scope>
    <source>
        <strain evidence="6 7">NPDC058428</strain>
    </source>
</reference>
<organism evidence="6 7">
    <name type="scientific">Streptomyces rubiginosohelvolus</name>
    <dbReference type="NCBI Taxonomy" id="67362"/>
    <lineage>
        <taxon>Bacteria</taxon>
        <taxon>Bacillati</taxon>
        <taxon>Actinomycetota</taxon>
        <taxon>Actinomycetes</taxon>
        <taxon>Kitasatosporales</taxon>
        <taxon>Streptomycetaceae</taxon>
        <taxon>Streptomyces</taxon>
    </lineage>
</organism>
<dbReference type="Proteomes" id="UP001598352">
    <property type="component" value="Unassembled WGS sequence"/>
</dbReference>
<sequence>MHPQRDRAQLAMKDVSKAYGDRSVLDQVTLTVRPGEKTAVIGENGSGKSTLLRLLAGAEAPDTGEITVRFPGSTGYLAQTLDLDPADTVQDAVDAALAELRALEHRIREAEAGLSERKPGDPGPTDAELAAYGDLLTAYEDRDGYRADARTEAALHGLGLAHLTRDRPLGTLSGGEQSRLALACVLAAAPELLLLDEPTNHLDARAVGWLEDHLRAHRGTVVAITHDRAFLERVTSVILEVDRDLRTVTRYGDGWDGYRTAKAAARRRWAQEHEEYLADLARTEELVEAAGARLAATGGDPKQGFGKHRRSSEAKLSGRVRAARTRLDALRRSPVPPPPRPLAFTGRPSVATETSPAGGPRPLVELDSVSVGDRLHLPSLRVTSGARLLVTGENGAGKTTLLRVLAGDLTPDTGTVTRHARIGYLPQELPARPIRRTLLATFAAGRPGFPDEYADDLLALGLFRPEDLDVPVASLSVGQQRRLALARLVTRPADLLVLDEPTNHIALSLVEELEQALDQYRGAVVVVSHDRSFRARFTGDVLELRAGRQVGRMPAPDYASGEAAAPRT</sequence>
<dbReference type="InterPro" id="IPR017871">
    <property type="entry name" value="ABC_transporter-like_CS"/>
</dbReference>
<dbReference type="NCBIfam" id="NF000355">
    <property type="entry name" value="ribo_prot_ABC_F"/>
    <property type="match status" value="1"/>
</dbReference>
<dbReference type="InterPro" id="IPR003593">
    <property type="entry name" value="AAA+_ATPase"/>
</dbReference>
<dbReference type="PROSITE" id="PS50893">
    <property type="entry name" value="ABC_TRANSPORTER_2"/>
    <property type="match status" value="2"/>
</dbReference>
<accession>A0ABW6F854</accession>
<dbReference type="SMART" id="SM00382">
    <property type="entry name" value="AAA"/>
    <property type="match status" value="2"/>
</dbReference>
<evidence type="ECO:0000256" key="2">
    <source>
        <dbReference type="ARBA" id="ARBA00022840"/>
    </source>
</evidence>
<evidence type="ECO:0000256" key="3">
    <source>
        <dbReference type="SAM" id="Coils"/>
    </source>
</evidence>
<keyword evidence="2" id="KW-0067">ATP-binding</keyword>
<evidence type="ECO:0000256" key="1">
    <source>
        <dbReference type="ARBA" id="ARBA00022741"/>
    </source>
</evidence>
<evidence type="ECO:0000256" key="4">
    <source>
        <dbReference type="SAM" id="MobiDB-lite"/>
    </source>
</evidence>
<keyword evidence="7" id="KW-1185">Reference proteome</keyword>
<feature type="region of interest" description="Disordered" evidence="4">
    <location>
        <begin position="297"/>
        <end position="363"/>
    </location>
</feature>
<dbReference type="CDD" id="cd03221">
    <property type="entry name" value="ABCF_EF-3"/>
    <property type="match status" value="2"/>
</dbReference>